<keyword evidence="7" id="KW-1185">Reference proteome</keyword>
<organism evidence="6 7">
    <name type="scientific">Roseitalea porphyridii</name>
    <dbReference type="NCBI Taxonomy" id="1852022"/>
    <lineage>
        <taxon>Bacteria</taxon>
        <taxon>Pseudomonadati</taxon>
        <taxon>Pseudomonadota</taxon>
        <taxon>Alphaproteobacteria</taxon>
        <taxon>Hyphomicrobiales</taxon>
        <taxon>Ahrensiaceae</taxon>
        <taxon>Roseitalea</taxon>
    </lineage>
</organism>
<dbReference type="EMBL" id="CP036532">
    <property type="protein sequence ID" value="QBK32314.1"/>
    <property type="molecule type" value="Genomic_DNA"/>
</dbReference>
<dbReference type="InterPro" id="IPR020084">
    <property type="entry name" value="NUDIX_hydrolase_CS"/>
</dbReference>
<comment type="cofactor">
    <cofactor evidence="1">
        <name>Mg(2+)</name>
        <dbReference type="ChEBI" id="CHEBI:18420"/>
    </cofactor>
</comment>
<evidence type="ECO:0000313" key="6">
    <source>
        <dbReference type="EMBL" id="QBK32314.1"/>
    </source>
</evidence>
<dbReference type="PANTHER" id="PTHR12629">
    <property type="entry name" value="DIPHOSPHOINOSITOL POLYPHOSPHATE PHOSPHOHYDROLASE"/>
    <property type="match status" value="1"/>
</dbReference>
<evidence type="ECO:0000256" key="4">
    <source>
        <dbReference type="ARBA" id="ARBA00022842"/>
    </source>
</evidence>
<gene>
    <name evidence="6" type="ORF">E0E05_08040</name>
</gene>
<evidence type="ECO:0000256" key="3">
    <source>
        <dbReference type="ARBA" id="ARBA00022801"/>
    </source>
</evidence>
<dbReference type="InterPro" id="IPR047198">
    <property type="entry name" value="DDP-like_NUDIX"/>
</dbReference>
<name>A0A4P6V6B5_9HYPH</name>
<dbReference type="InterPro" id="IPR015797">
    <property type="entry name" value="NUDIX_hydrolase-like_dom_sf"/>
</dbReference>
<dbReference type="Proteomes" id="UP000293719">
    <property type="component" value="Chromosome"/>
</dbReference>
<evidence type="ECO:0000313" key="7">
    <source>
        <dbReference type="Proteomes" id="UP000293719"/>
    </source>
</evidence>
<feature type="domain" description="Nudix hydrolase" evidence="5">
    <location>
        <begin position="1"/>
        <end position="130"/>
    </location>
</feature>
<dbReference type="InterPro" id="IPR000086">
    <property type="entry name" value="NUDIX_hydrolase_dom"/>
</dbReference>
<dbReference type="PANTHER" id="PTHR12629:SF0">
    <property type="entry name" value="DIPHOSPHOINOSITOL-POLYPHOSPHATE DIPHOSPHATASE"/>
    <property type="match status" value="1"/>
</dbReference>
<proteinExistence type="predicted"/>
<keyword evidence="2" id="KW-0479">Metal-binding</keyword>
<dbReference type="CDD" id="cd04666">
    <property type="entry name" value="NUDIX_DIPP2_like_Nudt4"/>
    <property type="match status" value="1"/>
</dbReference>
<keyword evidence="4" id="KW-0460">Magnesium</keyword>
<dbReference type="GO" id="GO:0005737">
    <property type="term" value="C:cytoplasm"/>
    <property type="evidence" value="ECO:0007669"/>
    <property type="project" value="TreeGrafter"/>
</dbReference>
<accession>A0A4P6V6B5</accession>
<evidence type="ECO:0000256" key="2">
    <source>
        <dbReference type="ARBA" id="ARBA00022723"/>
    </source>
</evidence>
<dbReference type="Gene3D" id="3.90.79.10">
    <property type="entry name" value="Nucleoside Triphosphate Pyrophosphohydrolase"/>
    <property type="match status" value="1"/>
</dbReference>
<dbReference type="GO" id="GO:0046872">
    <property type="term" value="F:metal ion binding"/>
    <property type="evidence" value="ECO:0007669"/>
    <property type="project" value="UniProtKB-KW"/>
</dbReference>
<dbReference type="SUPFAM" id="SSF55811">
    <property type="entry name" value="Nudix"/>
    <property type="match status" value="1"/>
</dbReference>
<protein>
    <submittedName>
        <fullName evidence="6">NUDIX hydrolase</fullName>
    </submittedName>
</protein>
<dbReference type="AlphaFoldDB" id="A0A4P6V6B5"/>
<evidence type="ECO:0000259" key="5">
    <source>
        <dbReference type="PROSITE" id="PS51462"/>
    </source>
</evidence>
<dbReference type="PROSITE" id="PS00893">
    <property type="entry name" value="NUDIX_BOX"/>
    <property type="match status" value="1"/>
</dbReference>
<dbReference type="PROSITE" id="PS51462">
    <property type="entry name" value="NUDIX"/>
    <property type="match status" value="1"/>
</dbReference>
<evidence type="ECO:0000256" key="1">
    <source>
        <dbReference type="ARBA" id="ARBA00001946"/>
    </source>
</evidence>
<reference evidence="6 7" key="1">
    <citation type="journal article" date="2017" name="Int. J. Syst. Evol. Microbiol.">
        <title>Roseitalea porphyridii gen. nov., sp. nov., isolated from a red alga, and reclassification of Hoeflea suaedae Chung et al. 2013 as Pseudohoeflea suaedae gen. nov., comb. nov.</title>
        <authorList>
            <person name="Hyeon J.W."/>
            <person name="Jeong S.E."/>
            <person name="Baek K."/>
            <person name="Jeon C.O."/>
        </authorList>
    </citation>
    <scope>NUCLEOTIDE SEQUENCE [LARGE SCALE GENOMIC DNA]</scope>
    <source>
        <strain evidence="6 7">MA7-20</strain>
    </source>
</reference>
<sequence length="138" mass="15233">MQAGALVWRRAGKGKVEVLLITSRGTGRWVLPKGWLDGGEDVAQAAAREAWEEAGIEGTVSESPLGSYDYVKVDDGHIQPCRVTVHALAMVRQQADWPERGERERQWLPAAEAAERVDEPGLRALLQAFDTDWKKLAA</sequence>
<dbReference type="OrthoDB" id="7066910at2"/>
<dbReference type="Pfam" id="PF00293">
    <property type="entry name" value="NUDIX"/>
    <property type="match status" value="1"/>
</dbReference>
<dbReference type="KEGG" id="rpod:E0E05_08040"/>
<dbReference type="GO" id="GO:0016462">
    <property type="term" value="F:pyrophosphatase activity"/>
    <property type="evidence" value="ECO:0007669"/>
    <property type="project" value="InterPro"/>
</dbReference>
<keyword evidence="3 6" id="KW-0378">Hydrolase</keyword>